<evidence type="ECO:0000256" key="1">
    <source>
        <dbReference type="SAM" id="Phobius"/>
    </source>
</evidence>
<keyword evidence="1" id="KW-1133">Transmembrane helix</keyword>
<gene>
    <name evidence="2" type="ORF">FUT82_06935</name>
</gene>
<sequence length="62" mass="6820">MVEKIIIGVAVVAIVLLFVRKYYRIFTGKASACSCGEKNDMKNGCGCCCSACHDTKEKREEV</sequence>
<keyword evidence="1" id="KW-0812">Transmembrane</keyword>
<dbReference type="RefSeq" id="WP_024752442.1">
    <property type="nucleotide sequence ID" value="NZ_CDNC01000048.1"/>
</dbReference>
<dbReference type="EMBL" id="CP042817">
    <property type="protein sequence ID" value="QEJ97755.1"/>
    <property type="molecule type" value="Genomic_DNA"/>
</dbReference>
<evidence type="ECO:0000313" key="3">
    <source>
        <dbReference type="Proteomes" id="UP000323594"/>
    </source>
</evidence>
<dbReference type="AlphaFoldDB" id="A0AAE6M7F7"/>
<accession>A0AAE6M7F7</accession>
<name>A0AAE6M7F7_TREPH</name>
<keyword evidence="1" id="KW-0472">Membrane</keyword>
<dbReference type="Proteomes" id="UP000323594">
    <property type="component" value="Chromosome"/>
</dbReference>
<feature type="transmembrane region" description="Helical" evidence="1">
    <location>
        <begin position="6"/>
        <end position="23"/>
    </location>
</feature>
<reference evidence="2 3" key="1">
    <citation type="submission" date="2019-08" db="EMBL/GenBank/DDBJ databases">
        <authorList>
            <person name="Kuhnert P."/>
        </authorList>
    </citation>
    <scope>NUCLEOTIDE SEQUENCE [LARGE SCALE GENOMIC DNA]</scope>
    <source>
        <strain evidence="2 3">B36.5</strain>
    </source>
</reference>
<organism evidence="2 3">
    <name type="scientific">Treponema phagedenis</name>
    <dbReference type="NCBI Taxonomy" id="162"/>
    <lineage>
        <taxon>Bacteria</taxon>
        <taxon>Pseudomonadati</taxon>
        <taxon>Spirochaetota</taxon>
        <taxon>Spirochaetia</taxon>
        <taxon>Spirochaetales</taxon>
        <taxon>Treponemataceae</taxon>
        <taxon>Treponema</taxon>
    </lineage>
</organism>
<evidence type="ECO:0008006" key="4">
    <source>
        <dbReference type="Google" id="ProtNLM"/>
    </source>
</evidence>
<evidence type="ECO:0000313" key="2">
    <source>
        <dbReference type="EMBL" id="QEJ97755.1"/>
    </source>
</evidence>
<protein>
    <recommendedName>
        <fullName evidence="4">FeoB-associated Cys-rich membrane protein</fullName>
    </recommendedName>
</protein>
<proteinExistence type="predicted"/>